<dbReference type="Gene3D" id="3.10.450.50">
    <property type="match status" value="1"/>
</dbReference>
<organism evidence="3">
    <name type="scientific">Mizugakiibacter sediminis</name>
    <dbReference type="NCBI Taxonomy" id="1475481"/>
    <lineage>
        <taxon>Bacteria</taxon>
        <taxon>Pseudomonadati</taxon>
        <taxon>Pseudomonadota</taxon>
        <taxon>Gammaproteobacteria</taxon>
        <taxon>Lysobacterales</taxon>
        <taxon>Rhodanobacteraceae</taxon>
        <taxon>Mizugakiibacter</taxon>
    </lineage>
</organism>
<dbReference type="AlphaFoldDB" id="A0A0K8QNF6"/>
<dbReference type="SUPFAM" id="SSF54427">
    <property type="entry name" value="NTF2-like"/>
    <property type="match status" value="1"/>
</dbReference>
<name>A0A0K8QNF6_9GAMM</name>
<dbReference type="OrthoDB" id="336094at2"/>
<proteinExistence type="predicted"/>
<evidence type="ECO:0000313" key="2">
    <source>
        <dbReference type="EMBL" id="GAN45014.1"/>
    </source>
</evidence>
<evidence type="ECO:0000259" key="1">
    <source>
        <dbReference type="Pfam" id="PF20409"/>
    </source>
</evidence>
<dbReference type="EMBL" id="DF952379">
    <property type="protein sequence ID" value="GAN45014.1"/>
    <property type="molecule type" value="Genomic_DNA"/>
</dbReference>
<dbReference type="InterPro" id="IPR032710">
    <property type="entry name" value="NTF2-like_dom_sf"/>
</dbReference>
<evidence type="ECO:0000313" key="3">
    <source>
        <dbReference type="EMBL" id="GAP66414.1"/>
    </source>
</evidence>
<reference evidence="3" key="2">
    <citation type="submission" date="2015-08" db="EMBL/GenBank/DDBJ databases">
        <title>Complete DNA Sequence of Pseudomonas syringae pv. actinidiae, the Causal Agent of Kiwifruit Canker Disease.</title>
        <authorList>
            <person name="Rikkerink E.H.A."/>
            <person name="Fineran P.C."/>
        </authorList>
    </citation>
    <scope>NUCLEOTIDE SEQUENCE</scope>
    <source>
        <strain evidence="3">SkMP5</strain>
    </source>
</reference>
<dbReference type="Pfam" id="PF20409">
    <property type="entry name" value="SnoaL_5"/>
    <property type="match status" value="1"/>
</dbReference>
<keyword evidence="4" id="KW-1185">Reference proteome</keyword>
<dbReference type="STRING" id="1475481.GCA_000953855_01754"/>
<accession>A0A0K8QNF6</accession>
<dbReference type="Proteomes" id="UP000253740">
    <property type="component" value="Unassembled WGS sequence"/>
</dbReference>
<sequence length="123" mass="13662">MSTETIARRLVELCRQGKYEQAQEELYAEDAVSIEPEGLPPGALGSVKGLAAIREKGRQFNARVEAIHGNSVSDPLVAGDWFSVVMKLDATFKGMGRVNMQEICVYRVRGDKIVHEQFFYTPG</sequence>
<reference evidence="2" key="1">
    <citation type="submission" date="2015-03" db="EMBL/GenBank/DDBJ databases">
        <title>Draft genome sequence of Mizugakiibacter sediminis skMP5.</title>
        <authorList>
            <person name="Watanabe T."/>
            <person name="Kojima H."/>
            <person name="Fukui M."/>
        </authorList>
    </citation>
    <scope>NUCLEOTIDE SEQUENCE</scope>
    <source>
        <strain evidence="2">SkMP5</strain>
    </source>
</reference>
<dbReference type="RefSeq" id="WP_062537011.1">
    <property type="nucleotide sequence ID" value="NZ_DF970204.1"/>
</dbReference>
<dbReference type="HOGENOM" id="CLU_151236_0_0_6"/>
<dbReference type="EMBL" id="DF970204">
    <property type="protein sequence ID" value="GAP66414.1"/>
    <property type="molecule type" value="Genomic_DNA"/>
</dbReference>
<feature type="domain" description="SnoaL-like" evidence="1">
    <location>
        <begin position="1"/>
        <end position="120"/>
    </location>
</feature>
<evidence type="ECO:0000313" key="4">
    <source>
        <dbReference type="Proteomes" id="UP000253740"/>
    </source>
</evidence>
<dbReference type="InterPro" id="IPR046860">
    <property type="entry name" value="SnoaL_5"/>
</dbReference>
<gene>
    <name evidence="2" type="ORF">MBSD_1553</name>
    <name evidence="3" type="ORF">MBSD_n1722</name>
</gene>
<protein>
    <recommendedName>
        <fullName evidence="1">SnoaL-like domain-containing protein</fullName>
    </recommendedName>
</protein>